<dbReference type="RefSeq" id="XP_018141466.1">
    <property type="nucleotide sequence ID" value="XM_018284666.1"/>
</dbReference>
<feature type="compositionally biased region" description="Polar residues" evidence="1">
    <location>
        <begin position="104"/>
        <end position="117"/>
    </location>
</feature>
<evidence type="ECO:0000313" key="2">
    <source>
        <dbReference type="EMBL" id="OAQ64152.1"/>
    </source>
</evidence>
<feature type="compositionally biased region" description="Polar residues" evidence="1">
    <location>
        <begin position="1"/>
        <end position="10"/>
    </location>
</feature>
<evidence type="ECO:0000313" key="3">
    <source>
        <dbReference type="Proteomes" id="UP000078397"/>
    </source>
</evidence>
<dbReference type="STRING" id="1380566.A0A179FF62"/>
<dbReference type="EMBL" id="LSBJ02000005">
    <property type="protein sequence ID" value="OAQ64152.1"/>
    <property type="molecule type" value="Genomic_DNA"/>
</dbReference>
<comment type="caution">
    <text evidence="2">The sequence shown here is derived from an EMBL/GenBank/DDBJ whole genome shotgun (WGS) entry which is preliminary data.</text>
</comment>
<dbReference type="AlphaFoldDB" id="A0A179FF62"/>
<proteinExistence type="predicted"/>
<sequence>MADGENSTAGNDEEPYPHHTLSGDGQTDGVAATDNENLGLSNHKGKGKDASSMVDRFQSSGRTLFNSAMASQELPNISSNAKGGGESSTSAQITTHQSIFGIEQQRNGHSSNPANRSFKSDRSSHGMTDAFETFAAGESPKADMNAANTLDTQSTGRSITQQEALDGSDVVELLLQPDIANSFPVDESEELTPLEAARLQDALFGSGSAWPFWDRLLNFNPDFVTGLEESGRSVEIMGTTDAGLARSTWLKQWNDVLTSYTDEVWGDLEPLAMQAKEELEKATYTDELPDSSTAALDRLRLILKHLRGC</sequence>
<dbReference type="OrthoDB" id="5337545at2759"/>
<feature type="region of interest" description="Disordered" evidence="1">
    <location>
        <begin position="1"/>
        <end position="54"/>
    </location>
</feature>
<organism evidence="2 3">
    <name type="scientific">Pochonia chlamydosporia 170</name>
    <dbReference type="NCBI Taxonomy" id="1380566"/>
    <lineage>
        <taxon>Eukaryota</taxon>
        <taxon>Fungi</taxon>
        <taxon>Dikarya</taxon>
        <taxon>Ascomycota</taxon>
        <taxon>Pezizomycotina</taxon>
        <taxon>Sordariomycetes</taxon>
        <taxon>Hypocreomycetidae</taxon>
        <taxon>Hypocreales</taxon>
        <taxon>Clavicipitaceae</taxon>
        <taxon>Pochonia</taxon>
    </lineage>
</organism>
<dbReference type="GeneID" id="28848660"/>
<dbReference type="Proteomes" id="UP000078397">
    <property type="component" value="Unassembled WGS sequence"/>
</dbReference>
<protein>
    <submittedName>
        <fullName evidence="2">Uncharacterized protein</fullName>
    </submittedName>
</protein>
<name>A0A179FF62_METCM</name>
<reference evidence="2 3" key="1">
    <citation type="journal article" date="2016" name="PLoS Pathog.">
        <title>Biosynthesis of antibiotic leucinostatins in bio-control fungus Purpureocillium lilacinum and their inhibition on phytophthora revealed by genome mining.</title>
        <authorList>
            <person name="Wang G."/>
            <person name="Liu Z."/>
            <person name="Lin R."/>
            <person name="Li E."/>
            <person name="Mao Z."/>
            <person name="Ling J."/>
            <person name="Yang Y."/>
            <person name="Yin W.B."/>
            <person name="Xie B."/>
        </authorList>
    </citation>
    <scope>NUCLEOTIDE SEQUENCE [LARGE SCALE GENOMIC DNA]</scope>
    <source>
        <strain evidence="2">170</strain>
    </source>
</reference>
<feature type="region of interest" description="Disordered" evidence="1">
    <location>
        <begin position="104"/>
        <end position="125"/>
    </location>
</feature>
<evidence type="ECO:0000256" key="1">
    <source>
        <dbReference type="SAM" id="MobiDB-lite"/>
    </source>
</evidence>
<gene>
    <name evidence="2" type="ORF">VFPPC_05476</name>
</gene>
<keyword evidence="3" id="KW-1185">Reference proteome</keyword>
<dbReference type="KEGG" id="pchm:VFPPC_05476"/>
<accession>A0A179FF62</accession>